<reference evidence="1" key="1">
    <citation type="submission" date="2014-12" db="EMBL/GenBank/DDBJ databases">
        <title>Insight into the proteome of Arion vulgaris.</title>
        <authorList>
            <person name="Aradska J."/>
            <person name="Bulat T."/>
            <person name="Smidak R."/>
            <person name="Sarate P."/>
            <person name="Gangsoo J."/>
            <person name="Sialana F."/>
            <person name="Bilban M."/>
            <person name="Lubec G."/>
        </authorList>
    </citation>
    <scope>NUCLEOTIDE SEQUENCE</scope>
    <source>
        <tissue evidence="1">Skin</tissue>
    </source>
</reference>
<protein>
    <submittedName>
        <fullName evidence="1">Uncharacterized protein</fullName>
    </submittedName>
</protein>
<dbReference type="AlphaFoldDB" id="A0A0B6YZA9"/>
<gene>
    <name evidence="1" type="primary">ORF42942</name>
</gene>
<proteinExistence type="predicted"/>
<name>A0A0B6YZA9_9EUPU</name>
<sequence length="58" mass="6544">MLSKDITEWLVEYKGLSNAEINTFASTLAVNDKLVVDIFALFETPPYSVQELDPVCHQ</sequence>
<organism evidence="1">
    <name type="scientific">Arion vulgaris</name>
    <dbReference type="NCBI Taxonomy" id="1028688"/>
    <lineage>
        <taxon>Eukaryota</taxon>
        <taxon>Metazoa</taxon>
        <taxon>Spiralia</taxon>
        <taxon>Lophotrochozoa</taxon>
        <taxon>Mollusca</taxon>
        <taxon>Gastropoda</taxon>
        <taxon>Heterobranchia</taxon>
        <taxon>Euthyneura</taxon>
        <taxon>Panpulmonata</taxon>
        <taxon>Eupulmonata</taxon>
        <taxon>Stylommatophora</taxon>
        <taxon>Helicina</taxon>
        <taxon>Arionoidea</taxon>
        <taxon>Arionidae</taxon>
        <taxon>Arion</taxon>
    </lineage>
</organism>
<feature type="non-terminal residue" evidence="1">
    <location>
        <position position="58"/>
    </location>
</feature>
<dbReference type="EMBL" id="HACG01014819">
    <property type="protein sequence ID" value="CEK61684.1"/>
    <property type="molecule type" value="Transcribed_RNA"/>
</dbReference>
<evidence type="ECO:0000313" key="1">
    <source>
        <dbReference type="EMBL" id="CEK61684.1"/>
    </source>
</evidence>
<accession>A0A0B6YZA9</accession>